<evidence type="ECO:0000256" key="5">
    <source>
        <dbReference type="ARBA" id="ARBA00022927"/>
    </source>
</evidence>
<dbReference type="EMBL" id="BAABHW010000001">
    <property type="protein sequence ID" value="GAA5068194.1"/>
    <property type="molecule type" value="Genomic_DNA"/>
</dbReference>
<keyword evidence="2 8" id="KW-0813">Transport</keyword>
<keyword evidence="7 9" id="KW-0472">Membrane</keyword>
<organism evidence="11 12">
    <name type="scientific">[Roseibacterium] beibuensis</name>
    <dbReference type="NCBI Taxonomy" id="1193142"/>
    <lineage>
        <taxon>Bacteria</taxon>
        <taxon>Pseudomonadati</taxon>
        <taxon>Pseudomonadota</taxon>
        <taxon>Alphaproteobacteria</taxon>
        <taxon>Rhodobacterales</taxon>
        <taxon>Roseobacteraceae</taxon>
        <taxon>Roseicyclus</taxon>
    </lineage>
</organism>
<accession>A0ABP9KZ03</accession>
<keyword evidence="4 9" id="KW-0812">Transmembrane</keyword>
<feature type="domain" description="MotA/TolQ/ExbB proton channel" evidence="10">
    <location>
        <begin position="93"/>
        <end position="189"/>
    </location>
</feature>
<dbReference type="PANTHER" id="PTHR30625:SF15">
    <property type="entry name" value="BIOPOLYMER TRANSPORT PROTEIN EXBB"/>
    <property type="match status" value="1"/>
</dbReference>
<feature type="transmembrane region" description="Helical" evidence="9">
    <location>
        <begin position="115"/>
        <end position="136"/>
    </location>
</feature>
<keyword evidence="3" id="KW-1003">Cell membrane</keyword>
<proteinExistence type="inferred from homology"/>
<evidence type="ECO:0000259" key="10">
    <source>
        <dbReference type="Pfam" id="PF01618"/>
    </source>
</evidence>
<evidence type="ECO:0000256" key="9">
    <source>
        <dbReference type="SAM" id="Phobius"/>
    </source>
</evidence>
<keyword evidence="6 9" id="KW-1133">Transmembrane helix</keyword>
<dbReference type="InterPro" id="IPR002898">
    <property type="entry name" value="MotA_ExbB_proton_chnl"/>
</dbReference>
<dbReference type="RefSeq" id="WP_259546476.1">
    <property type="nucleotide sequence ID" value="NZ_BAABHW010000001.1"/>
</dbReference>
<evidence type="ECO:0000256" key="7">
    <source>
        <dbReference type="ARBA" id="ARBA00023136"/>
    </source>
</evidence>
<evidence type="ECO:0000256" key="4">
    <source>
        <dbReference type="ARBA" id="ARBA00022692"/>
    </source>
</evidence>
<feature type="transmembrane region" description="Helical" evidence="9">
    <location>
        <begin position="20"/>
        <end position="41"/>
    </location>
</feature>
<comment type="subcellular location">
    <subcellularLocation>
        <location evidence="1">Cell membrane</location>
        <topology evidence="1">Multi-pass membrane protein</topology>
    </subcellularLocation>
    <subcellularLocation>
        <location evidence="8">Membrane</location>
        <topology evidence="8">Multi-pass membrane protein</topology>
    </subcellularLocation>
</comment>
<keyword evidence="5 8" id="KW-0653">Protein transport</keyword>
<comment type="caution">
    <text evidence="11">The sequence shown here is derived from an EMBL/GenBank/DDBJ whole genome shotgun (WGS) entry which is preliminary data.</text>
</comment>
<comment type="similarity">
    <text evidence="8">Belongs to the exbB/tolQ family.</text>
</comment>
<evidence type="ECO:0000256" key="8">
    <source>
        <dbReference type="RuleBase" id="RU004057"/>
    </source>
</evidence>
<reference evidence="12" key="1">
    <citation type="journal article" date="2019" name="Int. J. Syst. Evol. Microbiol.">
        <title>The Global Catalogue of Microorganisms (GCM) 10K type strain sequencing project: providing services to taxonomists for standard genome sequencing and annotation.</title>
        <authorList>
            <consortium name="The Broad Institute Genomics Platform"/>
            <consortium name="The Broad Institute Genome Sequencing Center for Infectious Disease"/>
            <person name="Wu L."/>
            <person name="Ma J."/>
        </authorList>
    </citation>
    <scope>NUCLEOTIDE SEQUENCE [LARGE SCALE GENOMIC DNA]</scope>
    <source>
        <strain evidence="12">JCM 18015</strain>
    </source>
</reference>
<evidence type="ECO:0000256" key="2">
    <source>
        <dbReference type="ARBA" id="ARBA00022448"/>
    </source>
</evidence>
<keyword evidence="12" id="KW-1185">Reference proteome</keyword>
<sequence>MNLLDTILARLQDIIDLGGPVIGLLLLLSIIAVATVIWKLWQFQALGVGRHGGIARARAAIDAGRPAEAAQILAGCRSHLAPVLAMAIEGAADTRARLVAMAEDRLGRVERGFRLLDSIAQVAPLLGLFGTVLGMIDAFRALQQAGDAVDPSVLAGGIWVALLTTAAGLAVAMPTTLALTWFESRAARERACADLALETAFHPMSSHGRPEVAAQPARVEAIHAG</sequence>
<name>A0ABP9KZ03_9RHOB</name>
<feature type="transmembrane region" description="Helical" evidence="9">
    <location>
        <begin position="156"/>
        <end position="182"/>
    </location>
</feature>
<evidence type="ECO:0000256" key="6">
    <source>
        <dbReference type="ARBA" id="ARBA00022989"/>
    </source>
</evidence>
<evidence type="ECO:0000256" key="3">
    <source>
        <dbReference type="ARBA" id="ARBA00022475"/>
    </source>
</evidence>
<gene>
    <name evidence="11" type="ORF">GCM10023209_08510</name>
</gene>
<evidence type="ECO:0000256" key="1">
    <source>
        <dbReference type="ARBA" id="ARBA00004651"/>
    </source>
</evidence>
<dbReference type="InterPro" id="IPR050790">
    <property type="entry name" value="ExbB/TolQ_transport"/>
</dbReference>
<dbReference type="PANTHER" id="PTHR30625">
    <property type="entry name" value="PROTEIN TOLQ"/>
    <property type="match status" value="1"/>
</dbReference>
<evidence type="ECO:0000313" key="12">
    <source>
        <dbReference type="Proteomes" id="UP001499910"/>
    </source>
</evidence>
<evidence type="ECO:0000313" key="11">
    <source>
        <dbReference type="EMBL" id="GAA5068194.1"/>
    </source>
</evidence>
<dbReference type="Proteomes" id="UP001499910">
    <property type="component" value="Unassembled WGS sequence"/>
</dbReference>
<dbReference type="Pfam" id="PF01618">
    <property type="entry name" value="MotA_ExbB"/>
    <property type="match status" value="1"/>
</dbReference>
<protein>
    <recommendedName>
        <fullName evidence="10">MotA/TolQ/ExbB proton channel domain-containing protein</fullName>
    </recommendedName>
</protein>